<keyword evidence="7" id="KW-0547">Nucleotide-binding</keyword>
<keyword evidence="4" id="KW-0934">Plastid</keyword>
<gene>
    <name evidence="19" type="primary">TOC86</name>
    <name evidence="19" type="ORF">MICPUCDRAFT_48918</name>
</gene>
<dbReference type="InterPro" id="IPR027417">
    <property type="entry name" value="P-loop_NTPase"/>
</dbReference>
<dbReference type="OMA" id="TKLENRW"/>
<dbReference type="AlphaFoldDB" id="C1N6P1"/>
<dbReference type="Pfam" id="PF11886">
    <property type="entry name" value="TOC159_MAD"/>
    <property type="match status" value="1"/>
</dbReference>
<evidence type="ECO:0000259" key="18">
    <source>
        <dbReference type="PROSITE" id="PS51720"/>
    </source>
</evidence>
<evidence type="ECO:0000256" key="10">
    <source>
        <dbReference type="ARBA" id="ARBA00022842"/>
    </source>
</evidence>
<comment type="subcellular location">
    <subcellularLocation>
        <location evidence="15">Plastid</location>
        <location evidence="15">Chloroplast outer membrane</location>
        <topology evidence="15">Single-pass membrane protein</topology>
    </subcellularLocation>
</comment>
<evidence type="ECO:0000256" key="12">
    <source>
        <dbReference type="ARBA" id="ARBA00022989"/>
    </source>
</evidence>
<dbReference type="GO" id="GO:0009707">
    <property type="term" value="C:chloroplast outer membrane"/>
    <property type="evidence" value="ECO:0007669"/>
    <property type="project" value="UniProtKB-SubCell"/>
</dbReference>
<proteinExistence type="inferred from homology"/>
<keyword evidence="12" id="KW-1133">Transmembrane helix</keyword>
<evidence type="ECO:0000256" key="15">
    <source>
        <dbReference type="ARBA" id="ARBA00023766"/>
    </source>
</evidence>
<feature type="region of interest" description="Disordered" evidence="17">
    <location>
        <begin position="158"/>
        <end position="179"/>
    </location>
</feature>
<dbReference type="STRING" id="564608.C1N6P1"/>
<evidence type="ECO:0000256" key="11">
    <source>
        <dbReference type="ARBA" id="ARBA00022927"/>
    </source>
</evidence>
<dbReference type="Pfam" id="PF04548">
    <property type="entry name" value="AIG1"/>
    <property type="match status" value="1"/>
</dbReference>
<dbReference type="FunFam" id="3.40.50.300:FF:000413">
    <property type="entry name" value="Translocase of chloroplast 120, chloroplastic"/>
    <property type="match status" value="1"/>
</dbReference>
<feature type="domain" description="AIG1-type G" evidence="18">
    <location>
        <begin position="262"/>
        <end position="493"/>
    </location>
</feature>
<keyword evidence="14" id="KW-0472">Membrane</keyword>
<keyword evidence="13" id="KW-0342">GTP-binding</keyword>
<dbReference type="SUPFAM" id="SSF52540">
    <property type="entry name" value="P-loop containing nucleoside triphosphate hydrolases"/>
    <property type="match status" value="1"/>
</dbReference>
<keyword evidence="10" id="KW-0460">Magnesium</keyword>
<dbReference type="GO" id="GO:0016787">
    <property type="term" value="F:hydrolase activity"/>
    <property type="evidence" value="ECO:0007669"/>
    <property type="project" value="UniProtKB-KW"/>
</dbReference>
<evidence type="ECO:0000256" key="16">
    <source>
        <dbReference type="ARBA" id="ARBA00023775"/>
    </source>
</evidence>
<sequence>MTDSTDDEEYEYDETGSTSEQYSDDYGNDLSSASDASERDDASSDSGDAPVGSSSAARPPPPPAAARPPHQAASPTRLQATAPPYRPPGARPIAMSSSDEDETNSSYAPPPAAAPTPPAAPTPAAAPPAAPTPAAAPPAAPTPVAAAAAASGGAVVAASSVVPPPPEEEEPAIDPDDKDAKMTADLQKLRVNLLRIATRFGQSPRNTVVAQVIYRLELAEQLKSGKKAAGAGMGRGQTSSFDKAVLAAEAAERREGVDSDLGFTCTILLLGKSGVGKSSTINSLLGRDSATASAFDAETKSVRVIEHKMHGMTLRLIDTPGLQPSASDIQYNSRIMGEAKRFTKKHKPDIVLYFDRMDQPARTDAADLPLLKTITSTFGAAVWFNAIVVLTHGSSAPPDGQNGQPISYEMYFAQRSHVVQQIIRQAAGDPRLMNPVALAENHPMCRTNREGERVLPNGQVWMPQLLLLCFASKILTEANALLNLQEQNAKAAKAAAQQQKVPPLPFLLSSLITSRKPLKLEGGDDEDYDEAEDVILGAPSPYDVPKDQQEELIPPKQVAVPAPDPALPPSFDGDNPSHRYRFLEPQSQWMVRPIVEAHGWDHESGIEGFSVDKGFVLRNSIPGQMSGQLTKDKKDSNVGFEGQISIPHTKKLVTTTGVDIQTVGKQLAYTARGETRWKFCAVNKIAAGLSASIVGGALALGTKLENRWKVTPGAKLIVSAGAVSANKDVAYGGNCEAQIKHSDDPSNPNSSTVGMSFMNWRGDVALGGNAMSSVTLGKDTQLTARANLNSRGAGQLTLRATTNERLQLAGLGLVPLLCALIGRVRGD</sequence>
<evidence type="ECO:0000256" key="4">
    <source>
        <dbReference type="ARBA" id="ARBA00022640"/>
    </source>
</evidence>
<dbReference type="PANTHER" id="PTHR10903:SF135">
    <property type="entry name" value="TRANSLOCASE OF CHLOROPLAST 120, CHLOROPLASTIC-RELATED"/>
    <property type="match status" value="1"/>
</dbReference>
<evidence type="ECO:0000256" key="9">
    <source>
        <dbReference type="ARBA" id="ARBA00022805"/>
    </source>
</evidence>
<dbReference type="GO" id="GO:0045036">
    <property type="term" value="P:protein targeting to chloroplast"/>
    <property type="evidence" value="ECO:0007669"/>
    <property type="project" value="TreeGrafter"/>
</dbReference>
<dbReference type="RefSeq" id="XP_003063586.1">
    <property type="nucleotide sequence ID" value="XM_003063540.1"/>
</dbReference>
<dbReference type="EMBL" id="GG663749">
    <property type="protein sequence ID" value="EEH51959.1"/>
    <property type="molecule type" value="Genomic_DNA"/>
</dbReference>
<feature type="compositionally biased region" description="Acidic residues" evidence="17">
    <location>
        <begin position="166"/>
        <end position="177"/>
    </location>
</feature>
<reference evidence="19 20" key="1">
    <citation type="journal article" date="2009" name="Science">
        <title>Green evolution and dynamic adaptations revealed by genomes of the marine picoeukaryotes Micromonas.</title>
        <authorList>
            <person name="Worden A.Z."/>
            <person name="Lee J.H."/>
            <person name="Mock T."/>
            <person name="Rouze P."/>
            <person name="Simmons M.P."/>
            <person name="Aerts A.L."/>
            <person name="Allen A.E."/>
            <person name="Cuvelier M.L."/>
            <person name="Derelle E."/>
            <person name="Everett M.V."/>
            <person name="Foulon E."/>
            <person name="Grimwood J."/>
            <person name="Gundlach H."/>
            <person name="Henrissat B."/>
            <person name="Napoli C."/>
            <person name="McDonald S.M."/>
            <person name="Parker M.S."/>
            <person name="Rombauts S."/>
            <person name="Salamov A."/>
            <person name="Von Dassow P."/>
            <person name="Badger J.H."/>
            <person name="Coutinho P.M."/>
            <person name="Demir E."/>
            <person name="Dubchak I."/>
            <person name="Gentemann C."/>
            <person name="Eikrem W."/>
            <person name="Gready J.E."/>
            <person name="John U."/>
            <person name="Lanier W."/>
            <person name="Lindquist E.A."/>
            <person name="Lucas S."/>
            <person name="Mayer K.F."/>
            <person name="Moreau H."/>
            <person name="Not F."/>
            <person name="Otillar R."/>
            <person name="Panaud O."/>
            <person name="Pangilinan J."/>
            <person name="Paulsen I."/>
            <person name="Piegu B."/>
            <person name="Poliakov A."/>
            <person name="Robbens S."/>
            <person name="Schmutz J."/>
            <person name="Toulza E."/>
            <person name="Wyss T."/>
            <person name="Zelensky A."/>
            <person name="Zhou K."/>
            <person name="Armbrust E.V."/>
            <person name="Bhattacharya D."/>
            <person name="Goodenough U.W."/>
            <person name="Van de Peer Y."/>
            <person name="Grigoriev I.V."/>
        </authorList>
    </citation>
    <scope>NUCLEOTIDE SEQUENCE [LARGE SCALE GENOMIC DNA]</scope>
    <source>
        <strain evidence="19 20">CCMP1545</strain>
    </source>
</reference>
<keyword evidence="2" id="KW-0813">Transport</keyword>
<keyword evidence="8" id="KW-0378">Hydrolase</keyword>
<name>C1N6P1_MICPC</name>
<evidence type="ECO:0000256" key="3">
    <source>
        <dbReference type="ARBA" id="ARBA00022528"/>
    </source>
</evidence>
<dbReference type="GeneID" id="9689208"/>
<comment type="similarity">
    <text evidence="16">Belongs to the TRAFAC class TrmE-Era-EngA-EngB-Septin-like GTPase superfamily. AIG1/Toc34/Toc159-like paraseptin GTPase family. TOC159 subfamily.</text>
</comment>
<keyword evidence="3" id="KW-0150">Chloroplast</keyword>
<feature type="region of interest" description="Disordered" evidence="17">
    <location>
        <begin position="1"/>
        <end position="140"/>
    </location>
</feature>
<dbReference type="KEGG" id="mpp:MICPUCDRAFT_48918"/>
<dbReference type="Proteomes" id="UP000001876">
    <property type="component" value="Unassembled WGS sequence"/>
</dbReference>
<comment type="cofactor">
    <cofactor evidence="1">
        <name>Mg(2+)</name>
        <dbReference type="ChEBI" id="CHEBI:18420"/>
    </cofactor>
</comment>
<feature type="compositionally biased region" description="Acidic residues" evidence="17">
    <location>
        <begin position="1"/>
        <end position="14"/>
    </location>
</feature>
<evidence type="ECO:0000256" key="14">
    <source>
        <dbReference type="ARBA" id="ARBA00023136"/>
    </source>
</evidence>
<evidence type="ECO:0000313" key="19">
    <source>
        <dbReference type="EMBL" id="EEH51959.1"/>
    </source>
</evidence>
<evidence type="ECO:0000256" key="17">
    <source>
        <dbReference type="SAM" id="MobiDB-lite"/>
    </source>
</evidence>
<dbReference type="GO" id="GO:0046872">
    <property type="term" value="F:metal ion binding"/>
    <property type="evidence" value="ECO:0007669"/>
    <property type="project" value="UniProtKB-KW"/>
</dbReference>
<dbReference type="PROSITE" id="PS51720">
    <property type="entry name" value="G_AIG1"/>
    <property type="match status" value="1"/>
</dbReference>
<keyword evidence="19" id="KW-0261">Viral envelope protein</keyword>
<feature type="compositionally biased region" description="Low complexity" evidence="17">
    <location>
        <begin position="44"/>
        <end position="57"/>
    </location>
</feature>
<evidence type="ECO:0000313" key="20">
    <source>
        <dbReference type="Proteomes" id="UP000001876"/>
    </source>
</evidence>
<keyword evidence="19" id="KW-0946">Virion</keyword>
<evidence type="ECO:0000256" key="1">
    <source>
        <dbReference type="ARBA" id="ARBA00001946"/>
    </source>
</evidence>
<keyword evidence="9" id="KW-1002">Plastid outer membrane</keyword>
<protein>
    <submittedName>
        <fullName evidence="19">Chloroplast envelope protein translocase family</fullName>
    </submittedName>
</protein>
<feature type="compositionally biased region" description="Pro residues" evidence="17">
    <location>
        <begin position="108"/>
        <end position="140"/>
    </location>
</feature>
<evidence type="ECO:0000256" key="8">
    <source>
        <dbReference type="ARBA" id="ARBA00022801"/>
    </source>
</evidence>
<evidence type="ECO:0000256" key="2">
    <source>
        <dbReference type="ARBA" id="ARBA00022448"/>
    </source>
</evidence>
<dbReference type="eggNOG" id="ENOG502QR60">
    <property type="taxonomic scope" value="Eukaryota"/>
</dbReference>
<dbReference type="OrthoDB" id="8954335at2759"/>
<dbReference type="PANTHER" id="PTHR10903">
    <property type="entry name" value="GTPASE, IMAP FAMILY MEMBER-RELATED"/>
    <property type="match status" value="1"/>
</dbReference>
<keyword evidence="11" id="KW-0653">Protein transport</keyword>
<keyword evidence="20" id="KW-1185">Reference proteome</keyword>
<dbReference type="InterPro" id="IPR024283">
    <property type="entry name" value="TOC159_MAD"/>
</dbReference>
<evidence type="ECO:0000256" key="6">
    <source>
        <dbReference type="ARBA" id="ARBA00022723"/>
    </source>
</evidence>
<dbReference type="InterPro" id="IPR045058">
    <property type="entry name" value="GIMA/IAN/Toc"/>
</dbReference>
<keyword evidence="6" id="KW-0479">Metal-binding</keyword>
<organism evidence="20">
    <name type="scientific">Micromonas pusilla (strain CCMP1545)</name>
    <name type="common">Picoplanktonic green alga</name>
    <dbReference type="NCBI Taxonomy" id="564608"/>
    <lineage>
        <taxon>Eukaryota</taxon>
        <taxon>Viridiplantae</taxon>
        <taxon>Chlorophyta</taxon>
        <taxon>Mamiellophyceae</taxon>
        <taxon>Mamiellales</taxon>
        <taxon>Mamiellaceae</taxon>
        <taxon>Micromonas</taxon>
    </lineage>
</organism>
<dbReference type="GO" id="GO:0015031">
    <property type="term" value="P:protein transport"/>
    <property type="evidence" value="ECO:0007669"/>
    <property type="project" value="UniProtKB-KW"/>
</dbReference>
<keyword evidence="5" id="KW-0812">Transmembrane</keyword>
<dbReference type="InterPro" id="IPR006703">
    <property type="entry name" value="G_AIG1"/>
</dbReference>
<dbReference type="Gene3D" id="3.40.50.300">
    <property type="entry name" value="P-loop containing nucleotide triphosphate hydrolases"/>
    <property type="match status" value="1"/>
</dbReference>
<evidence type="ECO:0000256" key="7">
    <source>
        <dbReference type="ARBA" id="ARBA00022741"/>
    </source>
</evidence>
<evidence type="ECO:0000256" key="13">
    <source>
        <dbReference type="ARBA" id="ARBA00023134"/>
    </source>
</evidence>
<evidence type="ECO:0000256" key="5">
    <source>
        <dbReference type="ARBA" id="ARBA00022692"/>
    </source>
</evidence>
<accession>C1N6P1</accession>
<dbReference type="GO" id="GO:0005525">
    <property type="term" value="F:GTP binding"/>
    <property type="evidence" value="ECO:0007669"/>
    <property type="project" value="UniProtKB-KW"/>
</dbReference>